<dbReference type="AlphaFoldDB" id="A0A5N0VI62"/>
<protein>
    <submittedName>
        <fullName evidence="1">Uncharacterized protein</fullName>
    </submittedName>
</protein>
<gene>
    <name evidence="1" type="ORF">FPZ12_003705</name>
</gene>
<name>A0A5N0VI62_9PSEU</name>
<evidence type="ECO:0000313" key="1">
    <source>
        <dbReference type="EMBL" id="KAA9166067.1"/>
    </source>
</evidence>
<keyword evidence="2" id="KW-1185">Reference proteome</keyword>
<dbReference type="Proteomes" id="UP000319769">
    <property type="component" value="Unassembled WGS sequence"/>
</dbReference>
<accession>A0A5N0VI62</accession>
<organism evidence="1 2">
    <name type="scientific">Amycolatopsis acidicola</name>
    <dbReference type="NCBI Taxonomy" id="2596893"/>
    <lineage>
        <taxon>Bacteria</taxon>
        <taxon>Bacillati</taxon>
        <taxon>Actinomycetota</taxon>
        <taxon>Actinomycetes</taxon>
        <taxon>Pseudonocardiales</taxon>
        <taxon>Pseudonocardiaceae</taxon>
        <taxon>Amycolatopsis</taxon>
    </lineage>
</organism>
<sequence length="62" mass="7316">MWFQYGREESAPGPAPGSGRLTLREWLRRRLTDFRRSEAARNALCDHDETSAPCWICSVRYW</sequence>
<dbReference type="EMBL" id="VMNW02000003">
    <property type="protein sequence ID" value="KAA9166067.1"/>
    <property type="molecule type" value="Genomic_DNA"/>
</dbReference>
<comment type="caution">
    <text evidence="1">The sequence shown here is derived from an EMBL/GenBank/DDBJ whole genome shotgun (WGS) entry which is preliminary data.</text>
</comment>
<evidence type="ECO:0000313" key="2">
    <source>
        <dbReference type="Proteomes" id="UP000319769"/>
    </source>
</evidence>
<reference evidence="1" key="1">
    <citation type="submission" date="2019-09" db="EMBL/GenBank/DDBJ databases">
        <authorList>
            <person name="Teo W.F.A."/>
            <person name="Duangmal K."/>
        </authorList>
    </citation>
    <scope>NUCLEOTIDE SEQUENCE [LARGE SCALE GENOMIC DNA]</scope>
    <source>
        <strain evidence="1">K81G1</strain>
    </source>
</reference>
<dbReference type="RefSeq" id="WP_144745548.1">
    <property type="nucleotide sequence ID" value="NZ_VMNW02000003.1"/>
</dbReference>
<proteinExistence type="predicted"/>